<feature type="non-terminal residue" evidence="1">
    <location>
        <position position="89"/>
    </location>
</feature>
<dbReference type="InterPro" id="IPR029058">
    <property type="entry name" value="AB_hydrolase_fold"/>
</dbReference>
<keyword evidence="1" id="KW-0378">Hydrolase</keyword>
<organism evidence="1 2">
    <name type="scientific">Rhodococcus rhodochrous</name>
    <dbReference type="NCBI Taxonomy" id="1829"/>
    <lineage>
        <taxon>Bacteria</taxon>
        <taxon>Bacillati</taxon>
        <taxon>Actinomycetota</taxon>
        <taxon>Actinomycetes</taxon>
        <taxon>Mycobacteriales</taxon>
        <taxon>Nocardiaceae</taxon>
        <taxon>Rhodococcus</taxon>
    </lineage>
</organism>
<protein>
    <submittedName>
        <fullName evidence="1">Alpha/beta hydrolase</fullName>
    </submittedName>
</protein>
<proteinExistence type="predicted"/>
<dbReference type="Proteomes" id="UP001198630">
    <property type="component" value="Unassembled WGS sequence"/>
</dbReference>
<sequence>EDDPVALTFWLESIVSAVDYVRRAGAESVSIVGLRVGALLAASALEACGTVNSIVLWDPILTGRNYLREQRAFYAISVGEDDPTDSRVS</sequence>
<name>A0AAW4XQ58_RHORH</name>
<dbReference type="Gene3D" id="3.40.50.1820">
    <property type="entry name" value="alpha/beta hydrolase"/>
    <property type="match status" value="1"/>
</dbReference>
<evidence type="ECO:0000313" key="1">
    <source>
        <dbReference type="EMBL" id="MCD2115158.1"/>
    </source>
</evidence>
<evidence type="ECO:0000313" key="2">
    <source>
        <dbReference type="Proteomes" id="UP001198630"/>
    </source>
</evidence>
<feature type="non-terminal residue" evidence="1">
    <location>
        <position position="1"/>
    </location>
</feature>
<gene>
    <name evidence="1" type="ORF">LQ384_29265</name>
</gene>
<reference evidence="1" key="1">
    <citation type="submission" date="2021-11" db="EMBL/GenBank/DDBJ databases">
        <title>Development of a sustainable strategy for remediation of hydrocarbon-contaminated territories based on the waste exchange concept.</title>
        <authorList>
            <person name="Elkin A."/>
        </authorList>
    </citation>
    <scope>NUCLEOTIDE SEQUENCE</scope>
    <source>
        <strain evidence="1">IEGM 757</strain>
    </source>
</reference>
<dbReference type="EMBL" id="JAJNCO010000100">
    <property type="protein sequence ID" value="MCD2115158.1"/>
    <property type="molecule type" value="Genomic_DNA"/>
</dbReference>
<dbReference type="AlphaFoldDB" id="A0AAW4XQ58"/>
<dbReference type="GO" id="GO:0016787">
    <property type="term" value="F:hydrolase activity"/>
    <property type="evidence" value="ECO:0007669"/>
    <property type="project" value="UniProtKB-KW"/>
</dbReference>
<accession>A0AAW4XQ58</accession>
<dbReference type="SUPFAM" id="SSF53474">
    <property type="entry name" value="alpha/beta-Hydrolases"/>
    <property type="match status" value="1"/>
</dbReference>
<comment type="caution">
    <text evidence="1">The sequence shown here is derived from an EMBL/GenBank/DDBJ whole genome shotgun (WGS) entry which is preliminary data.</text>
</comment>